<proteinExistence type="predicted"/>
<gene>
    <name evidence="2" type="ORF">MHBO_000483</name>
</gene>
<reference evidence="2 3" key="1">
    <citation type="journal article" date="2024" name="BMC Biol.">
        <title>Comparative genomics of Ascetosporea gives new insight into the evolutionary basis for animal parasitism in Rhizaria.</title>
        <authorList>
            <person name="Hiltunen Thoren M."/>
            <person name="Onut-Brannstrom I."/>
            <person name="Alfjorden A."/>
            <person name="Peckova H."/>
            <person name="Swords F."/>
            <person name="Hooper C."/>
            <person name="Holzer A.S."/>
            <person name="Bass D."/>
            <person name="Burki F."/>
        </authorList>
    </citation>
    <scope>NUCLEOTIDE SEQUENCE [LARGE SCALE GENOMIC DNA]</scope>
    <source>
        <strain evidence="2">20-A016</strain>
    </source>
</reference>
<evidence type="ECO:0000313" key="2">
    <source>
        <dbReference type="EMBL" id="MES1918520.1"/>
    </source>
</evidence>
<feature type="compositionally biased region" description="Basic residues" evidence="1">
    <location>
        <begin position="106"/>
        <end position="119"/>
    </location>
</feature>
<protein>
    <submittedName>
        <fullName evidence="2">Uncharacterized protein</fullName>
    </submittedName>
</protein>
<comment type="caution">
    <text evidence="2">The sequence shown here is derived from an EMBL/GenBank/DDBJ whole genome shotgun (WGS) entry which is preliminary data.</text>
</comment>
<dbReference type="EMBL" id="JBDODL010000076">
    <property type="protein sequence ID" value="MES1918520.1"/>
    <property type="molecule type" value="Genomic_DNA"/>
</dbReference>
<sequence length="129" mass="15362">MASQQIKLKSKLYTHLKTFQTDMNKLEVLLDNSSKDLPPLSISNFSQCCEKRKAEFKQIESELTTKFNKIEEEYFKPLLYLEKTHFTTVLKDRNALKTAKSNMQKKNPKKKKELRKNKSMRKERNLYIL</sequence>
<keyword evidence="3" id="KW-1185">Reference proteome</keyword>
<name>A0ABV2AFU0_9EUKA</name>
<organism evidence="2 3">
    <name type="scientific">Bonamia ostreae</name>
    <dbReference type="NCBI Taxonomy" id="126728"/>
    <lineage>
        <taxon>Eukaryota</taxon>
        <taxon>Sar</taxon>
        <taxon>Rhizaria</taxon>
        <taxon>Endomyxa</taxon>
        <taxon>Ascetosporea</taxon>
        <taxon>Haplosporida</taxon>
        <taxon>Bonamia</taxon>
    </lineage>
</organism>
<feature type="region of interest" description="Disordered" evidence="1">
    <location>
        <begin position="97"/>
        <end position="120"/>
    </location>
</feature>
<dbReference type="Proteomes" id="UP001439008">
    <property type="component" value="Unassembled WGS sequence"/>
</dbReference>
<accession>A0ABV2AFU0</accession>
<evidence type="ECO:0000256" key="1">
    <source>
        <dbReference type="SAM" id="MobiDB-lite"/>
    </source>
</evidence>
<evidence type="ECO:0000313" key="3">
    <source>
        <dbReference type="Proteomes" id="UP001439008"/>
    </source>
</evidence>